<reference evidence="2" key="1">
    <citation type="journal article" date="2019" name="Int. J. Syst. Evol. Microbiol.">
        <title>The Global Catalogue of Microorganisms (GCM) 10K type strain sequencing project: providing services to taxonomists for standard genome sequencing and annotation.</title>
        <authorList>
            <consortium name="The Broad Institute Genomics Platform"/>
            <consortium name="The Broad Institute Genome Sequencing Center for Infectious Disease"/>
            <person name="Wu L."/>
            <person name="Ma J."/>
        </authorList>
    </citation>
    <scope>NUCLEOTIDE SEQUENCE [LARGE SCALE GENOMIC DNA]</scope>
    <source>
        <strain evidence="2">CGMCC 1.16306</strain>
    </source>
</reference>
<dbReference type="EMBL" id="JBHSFW010000001">
    <property type="protein sequence ID" value="MFC4617562.1"/>
    <property type="molecule type" value="Genomic_DNA"/>
</dbReference>
<proteinExistence type="predicted"/>
<protein>
    <submittedName>
        <fullName evidence="1">YojF family protein</fullName>
    </submittedName>
</protein>
<evidence type="ECO:0000313" key="1">
    <source>
        <dbReference type="EMBL" id="MFC4617562.1"/>
    </source>
</evidence>
<name>A0ABV9GKC7_9BACL</name>
<dbReference type="Proteomes" id="UP001596022">
    <property type="component" value="Unassembled WGS sequence"/>
</dbReference>
<dbReference type="Gene3D" id="2.70.180.10">
    <property type="entry name" value="Hypothetical protein YojF"/>
    <property type="match status" value="1"/>
</dbReference>
<dbReference type="Pfam" id="PF08830">
    <property type="entry name" value="DUF1806"/>
    <property type="match status" value="1"/>
</dbReference>
<comment type="caution">
    <text evidence="1">The sequence shown here is derived from an EMBL/GenBank/DDBJ whole genome shotgun (WGS) entry which is preliminary data.</text>
</comment>
<dbReference type="SUPFAM" id="SSF89442">
    <property type="entry name" value="Hypothetical protein YojF"/>
    <property type="match status" value="1"/>
</dbReference>
<dbReference type="InterPro" id="IPR036492">
    <property type="entry name" value="YojF_sf"/>
</dbReference>
<accession>A0ABV9GKC7</accession>
<sequence>MEAIKKEAVQAALDRFKDQDLYLHLETTNGAYTGYNDQSQLSVGAYIRNGKIRFSLGKITGDGPFRVGLKIEGGWVYTEGLTDWELDDEGRLLLAGHNFEGKLAAALELSHKPFE</sequence>
<organism evidence="1 2">
    <name type="scientific">Camelliibacillus cellulosilyticus</name>
    <dbReference type="NCBI Taxonomy" id="2174486"/>
    <lineage>
        <taxon>Bacteria</taxon>
        <taxon>Bacillati</taxon>
        <taxon>Bacillota</taxon>
        <taxon>Bacilli</taxon>
        <taxon>Bacillales</taxon>
        <taxon>Sporolactobacillaceae</taxon>
        <taxon>Camelliibacillus</taxon>
    </lineage>
</organism>
<dbReference type="RefSeq" id="WP_376845507.1">
    <property type="nucleotide sequence ID" value="NZ_JBHSFW010000001.1"/>
</dbReference>
<evidence type="ECO:0000313" key="2">
    <source>
        <dbReference type="Proteomes" id="UP001596022"/>
    </source>
</evidence>
<dbReference type="InterPro" id="IPR014934">
    <property type="entry name" value="DUF1806"/>
</dbReference>
<gene>
    <name evidence="1" type="ORF">ACFO4N_02315</name>
</gene>
<keyword evidence="2" id="KW-1185">Reference proteome</keyword>